<organism evidence="1 2">
    <name type="scientific">Canavalia gladiata</name>
    <name type="common">Sword bean</name>
    <name type="synonym">Dolichos gladiatus</name>
    <dbReference type="NCBI Taxonomy" id="3824"/>
    <lineage>
        <taxon>Eukaryota</taxon>
        <taxon>Viridiplantae</taxon>
        <taxon>Streptophyta</taxon>
        <taxon>Embryophyta</taxon>
        <taxon>Tracheophyta</taxon>
        <taxon>Spermatophyta</taxon>
        <taxon>Magnoliopsida</taxon>
        <taxon>eudicotyledons</taxon>
        <taxon>Gunneridae</taxon>
        <taxon>Pentapetalae</taxon>
        <taxon>rosids</taxon>
        <taxon>fabids</taxon>
        <taxon>Fabales</taxon>
        <taxon>Fabaceae</taxon>
        <taxon>Papilionoideae</taxon>
        <taxon>50 kb inversion clade</taxon>
        <taxon>NPAAA clade</taxon>
        <taxon>indigoferoid/millettioid clade</taxon>
        <taxon>Phaseoleae</taxon>
        <taxon>Canavalia</taxon>
    </lineage>
</organism>
<comment type="caution">
    <text evidence="1">The sequence shown here is derived from an EMBL/GenBank/DDBJ whole genome shotgun (WGS) entry which is preliminary data.</text>
</comment>
<name>A0AAN9PS95_CANGL</name>
<accession>A0AAN9PS95</accession>
<reference evidence="1 2" key="1">
    <citation type="submission" date="2024-01" db="EMBL/GenBank/DDBJ databases">
        <title>The genomes of 5 underutilized Papilionoideae crops provide insights into root nodulation and disease resistanc.</title>
        <authorList>
            <person name="Jiang F."/>
        </authorList>
    </citation>
    <scope>NUCLEOTIDE SEQUENCE [LARGE SCALE GENOMIC DNA]</scope>
    <source>
        <strain evidence="1">LVBAO_FW01</strain>
        <tissue evidence="1">Leaves</tissue>
    </source>
</reference>
<keyword evidence="2" id="KW-1185">Reference proteome</keyword>
<gene>
    <name evidence="1" type="ORF">VNO77_41759</name>
</gene>
<proteinExistence type="predicted"/>
<evidence type="ECO:0000313" key="1">
    <source>
        <dbReference type="EMBL" id="KAK7308162.1"/>
    </source>
</evidence>
<sequence length="72" mass="7856">MQCVLSYLFCTHDDTEHKGEMITTEKISCTFIAVAGNQESTATASFRGRQINISVASPTSLCILLWNAEAEA</sequence>
<protein>
    <submittedName>
        <fullName evidence="1">Uncharacterized protein</fullName>
    </submittedName>
</protein>
<evidence type="ECO:0000313" key="2">
    <source>
        <dbReference type="Proteomes" id="UP001367508"/>
    </source>
</evidence>
<dbReference type="EMBL" id="JAYMYQ010000010">
    <property type="protein sequence ID" value="KAK7308162.1"/>
    <property type="molecule type" value="Genomic_DNA"/>
</dbReference>
<dbReference type="AlphaFoldDB" id="A0AAN9PS95"/>
<dbReference type="Proteomes" id="UP001367508">
    <property type="component" value="Unassembled WGS sequence"/>
</dbReference>